<dbReference type="Gene3D" id="1.10.510.10">
    <property type="entry name" value="Transferase(Phosphotransferase) domain 1"/>
    <property type="match status" value="1"/>
</dbReference>
<keyword evidence="2" id="KW-0812">Transmembrane</keyword>
<dbReference type="SUPFAM" id="SSF56112">
    <property type="entry name" value="Protein kinase-like (PK-like)"/>
    <property type="match status" value="1"/>
</dbReference>
<sequence length="1916" mass="215182">MTDGHFHDVQTEVNELHTISSSHSLSNVKSGTKKPLSSRTKVVILGISVCLLYVGSNTCLNYMTTFFPQYSSIVLFIYGVVVGCLGLIAPLVATRVSVYILLCACAICIFAFCGLSLYVLISVHFSPTPPASSSVFLFVAAAMSGIGNGILWTSWTVYMNSVSTDETRGTLSGLFYAIFYVSTPVGNGLSALLFAIKFEKWQVLLVLNCFAFVGVIVMFFVPANQCQRKSKTPKPPTTHIPVKQYFIDLVSLFKVPSFYPLAMTCVVYQTSNAFMQACFTLQLPADLAGTIVGIGFAIGGVMSVIASLSFGRLVDKVSLRASLFLVLLAYITMTLFSYITLLIPMDTFRWARVVMWVLSVSVYGFAQTGIDVNSYVLCVALCQTNPVAFLQLSKFFGYVVYGINAFVSEWLADMPHIYILMLLGFIFLLFYLLWTVDIHKFSFSKQPVDDDIASLEMEETRSIRQASSHHSSIHSFPKSRSIQTSLSTSTNIPSQLGTTSFVDLPELTPKQFQDTLSDSVKNPIDTESMDPPPVPIPIPGASGVTSRPKIRSTLALSATKSDSAYIDGTATSLPSGHLTAFSPTLSDHPTLPTQPQMKSSLSRPYIPRSSVRNTSYQSLSGAVPSTLATSVSRSQLGPRKRSQYMRGEGDSMLAMYALQNLYASQTFSQHHLNQNEEFVRGVPIRSTANAEQWDVIDEEGDIIADDGAVGEMVLRDVRFKGGLAAVKIIASEGVTDGEKTYGPRLLSEGISNKYFIRIREMLKDQSQFLVMMDYANLPTLTHILQYSGGSLPVRFVGIWMRQLLTCLSEFHAHGYIHRDIKSENVFLHLDGQNTVIAQLSDYGLLTPQSNHTAQNGIVGTPLYLAPEIVYLSPRYSDKSDIWAVGVLMFYLLCGKSSILFSSPGAIQSENPPLHLLTSIDALCKDAISSLLQRNAQKRLSAQDALNHPFFKQFEDETTNNIPWDEFAEVTRHISLPLFFITPFSLTPLLDNLLRPISVPRPPDDVYYTPATHASDQNYRHNTPPRKSAEPSSDHQLSNQQGGQLIQALARQNTPPGVRGSPHPAPKFVPQMKGINGPPFSPSAKPPSAQVVFPPPPSNRPTQHSQHPLPKTRPSPPPNNLTLPPTPTNFTPPPPPTNFTHPPPRQLNPNANHTRTPSNGSYSSAMTTPSPPPPSQQSGHQSSDPQHSLPQLIATGRITDGIHPSTLQRQASPSISPDVHNNPPLPTLIPLPQIVVKKQTVTTAEMRQLGLVGLENRGLVCYLNTATQALFSVPLFRQLLLSHSPHPSSSPSFTDVFSQLFRQMTTSANPVTTRQILSPFFDKTGWPGFNPWVMCDTTDFTSRALTAIRTETKNTHLHGLIQTLFTGSLLRRTFIPATETSRPIDVHSPERFLSLPIPLISNSLETAIRQLGERKSSDSYIVYTSLPPILIVNLQRWKSDATGLQKNNDFFSFPTHLDFSPFVKPLTLFEEMHGIRRRKEMKKAKQAHATNPKPPQSTSNSNRSVSSRYPLTTILPFTIPRLESKELLWTSLHNHFNDPAKEEEWAKQKGSDPYFSESKKYSLVTVSVHSGTTSGGHYYAYTRPLGQQRWFLCDDSEVREVTEEEAVADQFGGKNAQDRIKTHSALSLLYVQDTFTTDSSLVLQQLANTSVSTLIHQREEEKRLVEQEERERQLELKRQEQEALEKEASERRQREQERLEVLDREQKQRKQEEQERQLELKRQEKEALEKEESERRQREQEEQERQLELKRQEQEESVQRQREQKEREKQLELKRRKQEALEKEESERMQREQKQLEVLEKQQKQRNQEAEIQHHQSLHQIEPHTSHRPTGNEQEQLIVAEDGRETQNEDEDTDTDQTLLIQHQPPLEKKPTSRKRKRNRSICKRCLQILGILGFVLIVILIILLLVRFFRYIFRPE</sequence>
<dbReference type="EC" id="3.4.19.12" evidence="5"/>
<evidence type="ECO:0000256" key="1">
    <source>
        <dbReference type="SAM" id="MobiDB-lite"/>
    </source>
</evidence>
<evidence type="ECO:0000313" key="6">
    <source>
        <dbReference type="Proteomes" id="UP001281761"/>
    </source>
</evidence>
<keyword evidence="6" id="KW-1185">Reference proteome</keyword>
<feature type="region of interest" description="Disordered" evidence="1">
    <location>
        <begin position="516"/>
        <end position="548"/>
    </location>
</feature>
<dbReference type="SUPFAM" id="SSF54001">
    <property type="entry name" value="Cysteine proteinases"/>
    <property type="match status" value="1"/>
</dbReference>
<gene>
    <name evidence="5" type="ORF">BLNAU_17673</name>
</gene>
<feature type="region of interest" description="Disordered" evidence="1">
    <location>
        <begin position="1674"/>
        <end position="1698"/>
    </location>
</feature>
<feature type="transmembrane region" description="Helical" evidence="2">
    <location>
        <begin position="70"/>
        <end position="92"/>
    </location>
</feature>
<dbReference type="Pfam" id="PF00069">
    <property type="entry name" value="Pkinase"/>
    <property type="match status" value="1"/>
</dbReference>
<feature type="compositionally biased region" description="Polar residues" evidence="1">
    <location>
        <begin position="1146"/>
        <end position="1167"/>
    </location>
</feature>
<dbReference type="Pfam" id="PF00443">
    <property type="entry name" value="UCH"/>
    <property type="match status" value="1"/>
</dbReference>
<feature type="transmembrane region" description="Helical" evidence="2">
    <location>
        <begin position="289"/>
        <end position="311"/>
    </location>
</feature>
<dbReference type="SMART" id="SM00220">
    <property type="entry name" value="S_TKc"/>
    <property type="match status" value="1"/>
</dbReference>
<evidence type="ECO:0000313" key="5">
    <source>
        <dbReference type="EMBL" id="KAK2947427.1"/>
    </source>
</evidence>
<feature type="transmembrane region" description="Helical" evidence="2">
    <location>
        <begin position="99"/>
        <end position="121"/>
    </location>
</feature>
<dbReference type="PROSITE" id="PS50235">
    <property type="entry name" value="USP_3"/>
    <property type="match status" value="1"/>
</dbReference>
<feature type="compositionally biased region" description="Pro residues" evidence="1">
    <location>
        <begin position="1110"/>
        <end position="1145"/>
    </location>
</feature>
<feature type="transmembrane region" description="Helical" evidence="2">
    <location>
        <begin position="323"/>
        <end position="343"/>
    </location>
</feature>
<feature type="domain" description="Protein kinase" evidence="3">
    <location>
        <begin position="698"/>
        <end position="950"/>
    </location>
</feature>
<keyword evidence="2" id="KW-1133">Transmembrane helix</keyword>
<keyword evidence="5" id="KW-0378">Hydrolase</keyword>
<dbReference type="InterPro" id="IPR036259">
    <property type="entry name" value="MFS_trans_sf"/>
</dbReference>
<feature type="compositionally biased region" description="Basic and acidic residues" evidence="1">
    <location>
        <begin position="1713"/>
        <end position="1813"/>
    </location>
</feature>
<feature type="region of interest" description="Disordered" evidence="1">
    <location>
        <begin position="1476"/>
        <end position="1505"/>
    </location>
</feature>
<feature type="region of interest" description="Disordered" evidence="1">
    <location>
        <begin position="1842"/>
        <end position="1875"/>
    </location>
</feature>
<feature type="transmembrane region" description="Helical" evidence="2">
    <location>
        <begin position="42"/>
        <end position="64"/>
    </location>
</feature>
<evidence type="ECO:0000259" key="3">
    <source>
        <dbReference type="PROSITE" id="PS50011"/>
    </source>
</evidence>
<feature type="transmembrane region" description="Helical" evidence="2">
    <location>
        <begin position="416"/>
        <end position="436"/>
    </location>
</feature>
<organism evidence="5 6">
    <name type="scientific">Blattamonas nauphoetae</name>
    <dbReference type="NCBI Taxonomy" id="2049346"/>
    <lineage>
        <taxon>Eukaryota</taxon>
        <taxon>Metamonada</taxon>
        <taxon>Preaxostyla</taxon>
        <taxon>Oxymonadida</taxon>
        <taxon>Blattamonas</taxon>
    </lineage>
</organism>
<dbReference type="InterPro" id="IPR008271">
    <property type="entry name" value="Ser/Thr_kinase_AS"/>
</dbReference>
<dbReference type="PROSITE" id="PS50011">
    <property type="entry name" value="PROTEIN_KINASE_DOM"/>
    <property type="match status" value="1"/>
</dbReference>
<feature type="transmembrane region" description="Helical" evidence="2">
    <location>
        <begin position="1886"/>
        <end position="1906"/>
    </location>
</feature>
<dbReference type="Proteomes" id="UP001281761">
    <property type="component" value="Unassembled WGS sequence"/>
</dbReference>
<feature type="compositionally biased region" description="Polar residues" evidence="1">
    <location>
        <begin position="1011"/>
        <end position="1020"/>
    </location>
</feature>
<evidence type="ECO:0000259" key="4">
    <source>
        <dbReference type="PROSITE" id="PS50235"/>
    </source>
</evidence>
<dbReference type="GO" id="GO:0004843">
    <property type="term" value="F:cysteine-type deubiquitinase activity"/>
    <property type="evidence" value="ECO:0007669"/>
    <property type="project" value="UniProtKB-EC"/>
</dbReference>
<dbReference type="InterPro" id="IPR001394">
    <property type="entry name" value="Peptidase_C19_UCH"/>
</dbReference>
<dbReference type="InterPro" id="IPR011701">
    <property type="entry name" value="MFS"/>
</dbReference>
<dbReference type="InterPro" id="IPR038765">
    <property type="entry name" value="Papain-like_cys_pep_sf"/>
</dbReference>
<feature type="transmembrane region" description="Helical" evidence="2">
    <location>
        <begin position="245"/>
        <end position="269"/>
    </location>
</feature>
<feature type="domain" description="USP" evidence="4">
    <location>
        <begin position="1251"/>
        <end position="1632"/>
    </location>
</feature>
<dbReference type="InterPro" id="IPR050164">
    <property type="entry name" value="Peptidase_C19"/>
</dbReference>
<feature type="compositionally biased region" description="Low complexity" evidence="1">
    <location>
        <begin position="1496"/>
        <end position="1505"/>
    </location>
</feature>
<dbReference type="InterPro" id="IPR011009">
    <property type="entry name" value="Kinase-like_dom_sf"/>
</dbReference>
<dbReference type="CDD" id="cd06174">
    <property type="entry name" value="MFS"/>
    <property type="match status" value="1"/>
</dbReference>
<feature type="compositionally biased region" description="Basic residues" evidence="1">
    <location>
        <begin position="1476"/>
        <end position="1485"/>
    </location>
</feature>
<proteinExistence type="predicted"/>
<dbReference type="EMBL" id="JARBJD010000202">
    <property type="protein sequence ID" value="KAK2947427.1"/>
    <property type="molecule type" value="Genomic_DNA"/>
</dbReference>
<dbReference type="Pfam" id="PF07690">
    <property type="entry name" value="MFS_1"/>
    <property type="match status" value="1"/>
</dbReference>
<feature type="transmembrane region" description="Helical" evidence="2">
    <location>
        <begin position="133"/>
        <end position="153"/>
    </location>
</feature>
<dbReference type="SUPFAM" id="SSF103473">
    <property type="entry name" value="MFS general substrate transporter"/>
    <property type="match status" value="1"/>
</dbReference>
<evidence type="ECO:0000256" key="2">
    <source>
        <dbReference type="SAM" id="Phobius"/>
    </source>
</evidence>
<feature type="transmembrane region" description="Helical" evidence="2">
    <location>
        <begin position="202"/>
        <end position="224"/>
    </location>
</feature>
<feature type="region of interest" description="Disordered" evidence="1">
    <location>
        <begin position="583"/>
        <end position="605"/>
    </location>
</feature>
<dbReference type="InterPro" id="IPR000719">
    <property type="entry name" value="Prot_kinase_dom"/>
</dbReference>
<dbReference type="Gene3D" id="3.90.70.10">
    <property type="entry name" value="Cysteine proteinases"/>
    <property type="match status" value="1"/>
</dbReference>
<protein>
    <submittedName>
        <fullName evidence="5">Ubiquitin carboxyl-terminal hydrolase 7</fullName>
        <ecNumber evidence="5">3.4.19.12</ecNumber>
    </submittedName>
</protein>
<feature type="transmembrane region" description="Helical" evidence="2">
    <location>
        <begin position="174"/>
        <end position="196"/>
    </location>
</feature>
<feature type="region of interest" description="Disordered" evidence="1">
    <location>
        <begin position="1004"/>
        <end position="1187"/>
    </location>
</feature>
<comment type="caution">
    <text evidence="5">The sequence shown here is derived from an EMBL/GenBank/DDBJ whole genome shotgun (WGS) entry which is preliminary data.</text>
</comment>
<name>A0ABQ9X9Q2_9EUKA</name>
<dbReference type="Gene3D" id="1.20.1250.20">
    <property type="entry name" value="MFS general substrate transporter like domains"/>
    <property type="match status" value="1"/>
</dbReference>
<feature type="compositionally biased region" description="Low complexity" evidence="1">
    <location>
        <begin position="1175"/>
        <end position="1187"/>
    </location>
</feature>
<dbReference type="InterPro" id="IPR028889">
    <property type="entry name" value="USP"/>
</dbReference>
<feature type="compositionally biased region" description="Polar residues" evidence="1">
    <location>
        <begin position="1033"/>
        <end position="1054"/>
    </location>
</feature>
<dbReference type="PROSITE" id="PS00108">
    <property type="entry name" value="PROTEIN_KINASE_ST"/>
    <property type="match status" value="1"/>
</dbReference>
<reference evidence="5 6" key="1">
    <citation type="journal article" date="2022" name="bioRxiv">
        <title>Genomics of Preaxostyla Flagellates Illuminates Evolutionary Transitions and the Path Towards Mitochondrial Loss.</title>
        <authorList>
            <person name="Novak L.V.F."/>
            <person name="Treitli S.C."/>
            <person name="Pyrih J."/>
            <person name="Halakuc P."/>
            <person name="Pipaliya S.V."/>
            <person name="Vacek V."/>
            <person name="Brzon O."/>
            <person name="Soukal P."/>
            <person name="Eme L."/>
            <person name="Dacks J.B."/>
            <person name="Karnkowska A."/>
            <person name="Elias M."/>
            <person name="Hampl V."/>
        </authorList>
    </citation>
    <scope>NUCLEOTIDE SEQUENCE [LARGE SCALE GENOMIC DNA]</scope>
    <source>
        <strain evidence="5">NAU3</strain>
        <tissue evidence="5">Gut</tissue>
    </source>
</reference>
<accession>A0ABQ9X9Q2</accession>
<dbReference type="PANTHER" id="PTHR24006">
    <property type="entry name" value="UBIQUITIN CARBOXYL-TERMINAL HYDROLASE"/>
    <property type="match status" value="1"/>
</dbReference>
<keyword evidence="2" id="KW-0472">Membrane</keyword>
<feature type="compositionally biased region" description="Polar residues" evidence="1">
    <location>
        <begin position="583"/>
        <end position="602"/>
    </location>
</feature>
<feature type="region of interest" description="Disordered" evidence="1">
    <location>
        <begin position="1713"/>
        <end position="1830"/>
    </location>
</feature>